<keyword evidence="4" id="KW-1185">Reference proteome</keyword>
<dbReference type="PANTHER" id="PTHR12993">
    <property type="entry name" value="N-ACETYLGLUCOSAMINYL-PHOSPHATIDYLINOSITOL DE-N-ACETYLASE-RELATED"/>
    <property type="match status" value="1"/>
</dbReference>
<dbReference type="InterPro" id="IPR003737">
    <property type="entry name" value="GlcNAc_PI_deacetylase-related"/>
</dbReference>
<dbReference type="InterPro" id="IPR024078">
    <property type="entry name" value="LmbE-like_dom_sf"/>
</dbReference>
<feature type="region of interest" description="Disordered" evidence="2">
    <location>
        <begin position="124"/>
        <end position="163"/>
    </location>
</feature>
<accession>A0ABP6CGU7</accession>
<dbReference type="Gene3D" id="3.40.50.10320">
    <property type="entry name" value="LmbE-like"/>
    <property type="match status" value="1"/>
</dbReference>
<protein>
    <recommendedName>
        <fullName evidence="5">PIG-L family deacetylase</fullName>
    </recommendedName>
</protein>
<evidence type="ECO:0008006" key="5">
    <source>
        <dbReference type="Google" id="ProtNLM"/>
    </source>
</evidence>
<dbReference type="PANTHER" id="PTHR12993:SF11">
    <property type="entry name" value="N-ACETYLGLUCOSAMINYL-PHOSPHATIDYLINOSITOL DE-N-ACETYLASE"/>
    <property type="match status" value="1"/>
</dbReference>
<organism evidence="3 4">
    <name type="scientific">Streptomyces vastus</name>
    <dbReference type="NCBI Taxonomy" id="285451"/>
    <lineage>
        <taxon>Bacteria</taxon>
        <taxon>Bacillati</taxon>
        <taxon>Actinomycetota</taxon>
        <taxon>Actinomycetes</taxon>
        <taxon>Kitasatosporales</taxon>
        <taxon>Streptomycetaceae</taxon>
        <taxon>Streptomyces</taxon>
    </lineage>
</organism>
<dbReference type="Pfam" id="PF02585">
    <property type="entry name" value="PIG-L"/>
    <property type="match status" value="1"/>
</dbReference>
<keyword evidence="1" id="KW-0862">Zinc</keyword>
<proteinExistence type="predicted"/>
<dbReference type="Proteomes" id="UP001500151">
    <property type="component" value="Unassembled WGS sequence"/>
</dbReference>
<dbReference type="SUPFAM" id="SSF102588">
    <property type="entry name" value="LmbE-like"/>
    <property type="match status" value="1"/>
</dbReference>
<dbReference type="RefSeq" id="WP_344386784.1">
    <property type="nucleotide sequence ID" value="NZ_BAAASJ010000002.1"/>
</dbReference>
<gene>
    <name evidence="3" type="ORF">GCM10010307_01700</name>
</gene>
<evidence type="ECO:0000256" key="2">
    <source>
        <dbReference type="SAM" id="MobiDB-lite"/>
    </source>
</evidence>
<feature type="compositionally biased region" description="Low complexity" evidence="2">
    <location>
        <begin position="135"/>
        <end position="155"/>
    </location>
</feature>
<evidence type="ECO:0000313" key="3">
    <source>
        <dbReference type="EMBL" id="GAA2619264.1"/>
    </source>
</evidence>
<sequence>MTGTDSGRGLPGGVRRVPAVVVHPDDESFGLGALLALLSDVGVPTAVLCFTHDEASTLHGRPGDLHTVRAGELACAARELGVERVELAGHWDGGLSDVPRRRLASETARLIGEQRPSHLLVFDPEGVTGHRTTNWPPARRGSPPAGPGSRSWAGPCPRRWRTG</sequence>
<dbReference type="EMBL" id="BAAASJ010000002">
    <property type="protein sequence ID" value="GAA2619264.1"/>
    <property type="molecule type" value="Genomic_DNA"/>
</dbReference>
<reference evidence="4" key="1">
    <citation type="journal article" date="2019" name="Int. J. Syst. Evol. Microbiol.">
        <title>The Global Catalogue of Microorganisms (GCM) 10K type strain sequencing project: providing services to taxonomists for standard genome sequencing and annotation.</title>
        <authorList>
            <consortium name="The Broad Institute Genomics Platform"/>
            <consortium name="The Broad Institute Genome Sequencing Center for Infectious Disease"/>
            <person name="Wu L."/>
            <person name="Ma J."/>
        </authorList>
    </citation>
    <scope>NUCLEOTIDE SEQUENCE [LARGE SCALE GENOMIC DNA]</scope>
    <source>
        <strain evidence="4">JCM 4524</strain>
    </source>
</reference>
<evidence type="ECO:0000256" key="1">
    <source>
        <dbReference type="ARBA" id="ARBA00022833"/>
    </source>
</evidence>
<evidence type="ECO:0000313" key="4">
    <source>
        <dbReference type="Proteomes" id="UP001500151"/>
    </source>
</evidence>
<name>A0ABP6CGU7_9ACTN</name>
<comment type="caution">
    <text evidence="3">The sequence shown here is derived from an EMBL/GenBank/DDBJ whole genome shotgun (WGS) entry which is preliminary data.</text>
</comment>